<evidence type="ECO:0000256" key="11">
    <source>
        <dbReference type="ARBA" id="ARBA00023049"/>
    </source>
</evidence>
<evidence type="ECO:0000313" key="15">
    <source>
        <dbReference type="Proteomes" id="UP000268469"/>
    </source>
</evidence>
<dbReference type="InterPro" id="IPR050344">
    <property type="entry name" value="Peptidase_M1_aminopeptidases"/>
</dbReference>
<comment type="similarity">
    <text evidence="3">Belongs to the peptidase M1 family.</text>
</comment>
<evidence type="ECO:0000256" key="3">
    <source>
        <dbReference type="ARBA" id="ARBA00010136"/>
    </source>
</evidence>
<dbReference type="EMBL" id="QNBE01000096">
    <property type="protein sequence ID" value="RKX69250.1"/>
    <property type="molecule type" value="Genomic_DNA"/>
</dbReference>
<dbReference type="GO" id="GO:0005615">
    <property type="term" value="C:extracellular space"/>
    <property type="evidence" value="ECO:0007669"/>
    <property type="project" value="TreeGrafter"/>
</dbReference>
<dbReference type="SUPFAM" id="SSF63737">
    <property type="entry name" value="Leukotriene A4 hydrolase N-terminal domain"/>
    <property type="match status" value="1"/>
</dbReference>
<organism evidence="14 15">
    <name type="scientific">candidate division WOR-3 bacterium</name>
    <dbReference type="NCBI Taxonomy" id="2052148"/>
    <lineage>
        <taxon>Bacteria</taxon>
        <taxon>Bacteria division WOR-3</taxon>
    </lineage>
</organism>
<dbReference type="GO" id="GO:0043171">
    <property type="term" value="P:peptide catabolic process"/>
    <property type="evidence" value="ECO:0007669"/>
    <property type="project" value="TreeGrafter"/>
</dbReference>
<dbReference type="InterPro" id="IPR014782">
    <property type="entry name" value="Peptidase_M1_dom"/>
</dbReference>
<dbReference type="EC" id="3.4.11.2" evidence="4"/>
<comment type="cofactor">
    <cofactor evidence="2">
        <name>Zn(2+)</name>
        <dbReference type="ChEBI" id="CHEBI:29105"/>
    </cofactor>
</comment>
<dbReference type="InterPro" id="IPR001930">
    <property type="entry name" value="Peptidase_M1"/>
</dbReference>
<reference evidence="14 15" key="1">
    <citation type="submission" date="2018-06" db="EMBL/GenBank/DDBJ databases">
        <title>Extensive metabolic versatility and redundancy in microbially diverse, dynamic hydrothermal sediments.</title>
        <authorList>
            <person name="Dombrowski N."/>
            <person name="Teske A."/>
            <person name="Baker B.J."/>
        </authorList>
    </citation>
    <scope>NUCLEOTIDE SEQUENCE [LARGE SCALE GENOMIC DNA]</scope>
    <source>
        <strain evidence="14">B36_G15</strain>
    </source>
</reference>
<dbReference type="GO" id="GO:0008270">
    <property type="term" value="F:zinc ion binding"/>
    <property type="evidence" value="ECO:0007669"/>
    <property type="project" value="InterPro"/>
</dbReference>
<dbReference type="GO" id="GO:0006508">
    <property type="term" value="P:proteolysis"/>
    <property type="evidence" value="ECO:0007669"/>
    <property type="project" value="UniProtKB-KW"/>
</dbReference>
<accession>A0A660SGZ3</accession>
<dbReference type="SUPFAM" id="SSF55486">
    <property type="entry name" value="Metalloproteases ('zincins'), catalytic domain"/>
    <property type="match status" value="1"/>
</dbReference>
<dbReference type="AlphaFoldDB" id="A0A660SGZ3"/>
<keyword evidence="6" id="KW-0031">Aminopeptidase</keyword>
<evidence type="ECO:0000256" key="6">
    <source>
        <dbReference type="ARBA" id="ARBA00022438"/>
    </source>
</evidence>
<dbReference type="GO" id="GO:0042277">
    <property type="term" value="F:peptide binding"/>
    <property type="evidence" value="ECO:0007669"/>
    <property type="project" value="TreeGrafter"/>
</dbReference>
<evidence type="ECO:0000256" key="9">
    <source>
        <dbReference type="ARBA" id="ARBA00022801"/>
    </source>
</evidence>
<keyword evidence="10" id="KW-0862">Zinc</keyword>
<evidence type="ECO:0000256" key="8">
    <source>
        <dbReference type="ARBA" id="ARBA00022723"/>
    </source>
</evidence>
<evidence type="ECO:0000256" key="2">
    <source>
        <dbReference type="ARBA" id="ARBA00001947"/>
    </source>
</evidence>
<dbReference type="Pfam" id="PF17900">
    <property type="entry name" value="Peptidase_M1_N"/>
    <property type="match status" value="1"/>
</dbReference>
<proteinExistence type="inferred from homology"/>
<sequence length="613" mass="71708">MVVPLIIMILSDPIETKFVLYPDAVLAESTHSYDVLHYRLNLDLPMDSNYLSGIATIASRSNEDNLAELDLHLDVMRVDSIKVDGITAIYQHNGETLHIYLPHPYNQGDSFDIMVGYSGKGSGGMGFLWYNTVHKIAYTLGCPFCTRKWMPCWDRLWDKADYGVEFYITVPDSYTACANGVYLGRQVQGGKATYHWKESYPIAPYLIHFAASIFSTYSDWFHKTPTESIEIKYFFWPEDSISARNAFKLCVDMISFYDSLYGDYPFERYGMDVVYPFYYGGMEHQTLATINRVWLSQQNYYGIAHEMSHMWWGDMVTCFGWANVWLNEGFATYSDALYLERREGHQAFINKMIERRNDYFRAEQSNPHPVYNPPEHLIFEWGHTYCKGSWILHMIRYLCGDDQTWLNLLATYRDSFAYRNASTDDLNRIMNQVLGENYNWFFDEWVYSYWYPEYEINWKKRLEGSNWRFIVDISQKQSHGPKVFHMPVEIRINFSSGDTIVKIPITQSPEHYEVLLSREPVSIDFDPNVWLIEKSTIVSVAETPTDRISFTRIKTVAPEIDIELNRSAEITVYDITGRLVYRTHTQRLRYSPPAAGIYQIRVGELRTRVVVIR</sequence>
<dbReference type="Pfam" id="PF01433">
    <property type="entry name" value="Peptidase_M1"/>
    <property type="match status" value="1"/>
</dbReference>
<evidence type="ECO:0000259" key="12">
    <source>
        <dbReference type="Pfam" id="PF01433"/>
    </source>
</evidence>
<dbReference type="GO" id="GO:0016020">
    <property type="term" value="C:membrane"/>
    <property type="evidence" value="ECO:0007669"/>
    <property type="project" value="TreeGrafter"/>
</dbReference>
<protein>
    <recommendedName>
        <fullName evidence="5">Aminopeptidase N</fullName>
        <ecNumber evidence="4">3.4.11.2</ecNumber>
    </recommendedName>
</protein>
<dbReference type="PANTHER" id="PTHR11533:SF174">
    <property type="entry name" value="PUROMYCIN-SENSITIVE AMINOPEPTIDASE-RELATED"/>
    <property type="match status" value="1"/>
</dbReference>
<evidence type="ECO:0000313" key="14">
    <source>
        <dbReference type="EMBL" id="RKX69250.1"/>
    </source>
</evidence>
<comment type="catalytic activity">
    <reaction evidence="1">
        <text>Release of an N-terminal amino acid, Xaa-|-Yaa- from a peptide, amide or arylamide. Xaa is preferably Ala, but may be most amino acids including Pro (slow action). When a terminal hydrophobic residue is followed by a prolyl residue, the two may be released as an intact Xaa-Pro dipeptide.</text>
        <dbReference type="EC" id="3.4.11.2"/>
    </reaction>
</comment>
<keyword evidence="11" id="KW-0482">Metalloprotease</keyword>
<dbReference type="GO" id="GO:0016285">
    <property type="term" value="F:alanyl aminopeptidase activity"/>
    <property type="evidence" value="ECO:0007669"/>
    <property type="project" value="UniProtKB-EC"/>
</dbReference>
<evidence type="ECO:0000256" key="4">
    <source>
        <dbReference type="ARBA" id="ARBA00012564"/>
    </source>
</evidence>
<dbReference type="GO" id="GO:0070006">
    <property type="term" value="F:metalloaminopeptidase activity"/>
    <property type="evidence" value="ECO:0007669"/>
    <property type="project" value="TreeGrafter"/>
</dbReference>
<dbReference type="Gene3D" id="1.10.390.10">
    <property type="entry name" value="Neutral Protease Domain 2"/>
    <property type="match status" value="1"/>
</dbReference>
<dbReference type="InterPro" id="IPR027268">
    <property type="entry name" value="Peptidase_M4/M1_CTD_sf"/>
</dbReference>
<dbReference type="GO" id="GO:0005737">
    <property type="term" value="C:cytoplasm"/>
    <property type="evidence" value="ECO:0007669"/>
    <property type="project" value="TreeGrafter"/>
</dbReference>
<keyword evidence="8" id="KW-0479">Metal-binding</keyword>
<feature type="domain" description="Aminopeptidase N-like N-terminal" evidence="13">
    <location>
        <begin position="36"/>
        <end position="206"/>
    </location>
</feature>
<evidence type="ECO:0000256" key="10">
    <source>
        <dbReference type="ARBA" id="ARBA00022833"/>
    </source>
</evidence>
<evidence type="ECO:0000256" key="7">
    <source>
        <dbReference type="ARBA" id="ARBA00022670"/>
    </source>
</evidence>
<dbReference type="InterPro" id="IPR042097">
    <property type="entry name" value="Aminopeptidase_N-like_N_sf"/>
</dbReference>
<dbReference type="Gene3D" id="2.60.40.1730">
    <property type="entry name" value="tricorn interacting facor f3 domain"/>
    <property type="match status" value="1"/>
</dbReference>
<dbReference type="CDD" id="cd09603">
    <property type="entry name" value="M1_APN_like"/>
    <property type="match status" value="1"/>
</dbReference>
<name>A0A660SGZ3_UNCW3</name>
<dbReference type="InterPro" id="IPR045357">
    <property type="entry name" value="Aminopeptidase_N-like_N"/>
</dbReference>
<dbReference type="Proteomes" id="UP000268469">
    <property type="component" value="Unassembled WGS sequence"/>
</dbReference>
<keyword evidence="7" id="KW-0645">Protease</keyword>
<evidence type="ECO:0000259" key="13">
    <source>
        <dbReference type="Pfam" id="PF17900"/>
    </source>
</evidence>
<comment type="caution">
    <text evidence="14">The sequence shown here is derived from an EMBL/GenBank/DDBJ whole genome shotgun (WGS) entry which is preliminary data.</text>
</comment>
<feature type="domain" description="Peptidase M1 membrane alanine aminopeptidase" evidence="12">
    <location>
        <begin position="250"/>
        <end position="445"/>
    </location>
</feature>
<keyword evidence="9" id="KW-0378">Hydrolase</keyword>
<gene>
    <name evidence="14" type="ORF">DRP53_08765</name>
</gene>
<dbReference type="PRINTS" id="PR00756">
    <property type="entry name" value="ALADIPTASE"/>
</dbReference>
<dbReference type="PANTHER" id="PTHR11533">
    <property type="entry name" value="PROTEASE M1 ZINC METALLOPROTEASE"/>
    <property type="match status" value="1"/>
</dbReference>
<evidence type="ECO:0000256" key="5">
    <source>
        <dbReference type="ARBA" id="ARBA00015611"/>
    </source>
</evidence>
<evidence type="ECO:0000256" key="1">
    <source>
        <dbReference type="ARBA" id="ARBA00000098"/>
    </source>
</evidence>